<dbReference type="EMBL" id="JAAMPC010000008">
    <property type="protein sequence ID" value="KAG2299085.1"/>
    <property type="molecule type" value="Genomic_DNA"/>
</dbReference>
<sequence>MEEPQLPPRMFAAGEEPLGERVNSFHKIKKTELLIDALEPDELEFLRNLTFGKVIAIDENSQFSGAFGQHLIFRLLKVNKKMSLREYAIVTGLNCGKLPEPIKKKRNPLKEKVYWNELFGSLKFCTVDTVIDMLKKKLGSFHTLATSLISKDEIALAQSSVAIRGYVDAIQLVLLAAIPQLKEEITHTEAVFIVDSESEGETRDEKTPSEDENVATNDKPPHATKYCLILGHSKNADSECQVPVRSILDDPYEEWSAGLDFLWVDETEDVLVDNMVCLICEGFFFLEGNVQRWFDRKRSCMNESREETQGKRSEKNNKDPVVEVTDGEVSSDSQAHILIARLVSSQLGDKFRYTPTDFHDELRSLEKRIDQALDLNIERLVASANHLQQVAHLQSTVVRCVQDIETKIGQAIADQVKIMQTADIETKIGQAIADQVKIMQTAVIKGVIEAIANNSSSRPVLEDYHVPEKSSDSLPSTSPVNTRGRACPLHPTPSEVADSRIEEVLVDLNTPQKCIDPANTDAAQPNLGDQAEDVEGNHVSDPVSLQVLNIPLLHLPPPPTPLILFHYQCRRIGDGRGNPFTASHSLFFSLTYIAELLRLSTYYQMHIPCYLLEMPSFSLGLSQEDAPVVTETVNPINYVLPSNEPVEEARRSKRPRITPAVLQDYKCNLKVPAGVTMIPDLEQCFKLMEEAVKKEAGIVLLNRYSVTASDICDIASRTTILPTGVRNNSLRFFGWALVSMELT</sequence>
<feature type="region of interest" description="Disordered" evidence="1">
    <location>
        <begin position="196"/>
        <end position="217"/>
    </location>
</feature>
<dbReference type="AlphaFoldDB" id="A0A8X7V0P4"/>
<gene>
    <name evidence="3" type="ORF">Bca52824_035557</name>
</gene>
<evidence type="ECO:0000256" key="1">
    <source>
        <dbReference type="SAM" id="MobiDB-lite"/>
    </source>
</evidence>
<keyword evidence="4" id="KW-1185">Reference proteome</keyword>
<dbReference type="PANTHER" id="PTHR48449">
    <property type="entry name" value="DUF1985 DOMAIN-CONTAINING PROTEIN"/>
    <property type="match status" value="1"/>
</dbReference>
<feature type="domain" description="DUF1985" evidence="2">
    <location>
        <begin position="77"/>
        <end position="137"/>
    </location>
</feature>
<feature type="region of interest" description="Disordered" evidence="1">
    <location>
        <begin position="301"/>
        <end position="322"/>
    </location>
</feature>
<feature type="compositionally biased region" description="Basic and acidic residues" evidence="1">
    <location>
        <begin position="200"/>
        <end position="209"/>
    </location>
</feature>
<dbReference type="PANTHER" id="PTHR48449:SF2">
    <property type="entry name" value="UBIQUITIN-LIKE PROTEASE FAMILY PROFILE DOMAIN-CONTAINING PROTEIN"/>
    <property type="match status" value="1"/>
</dbReference>
<feature type="compositionally biased region" description="Polar residues" evidence="1">
    <location>
        <begin position="472"/>
        <end position="481"/>
    </location>
</feature>
<name>A0A8X7V0P4_BRACI</name>
<proteinExistence type="predicted"/>
<accession>A0A8X7V0P4</accession>
<evidence type="ECO:0000313" key="4">
    <source>
        <dbReference type="Proteomes" id="UP000886595"/>
    </source>
</evidence>
<protein>
    <recommendedName>
        <fullName evidence="2">DUF1985 domain-containing protein</fullName>
    </recommendedName>
</protein>
<reference evidence="3 4" key="1">
    <citation type="submission" date="2020-02" db="EMBL/GenBank/DDBJ databases">
        <authorList>
            <person name="Ma Q."/>
            <person name="Huang Y."/>
            <person name="Song X."/>
            <person name="Pei D."/>
        </authorList>
    </citation>
    <scope>NUCLEOTIDE SEQUENCE [LARGE SCALE GENOMIC DNA]</scope>
    <source>
        <strain evidence="3">Sxm20200214</strain>
        <tissue evidence="3">Leaf</tissue>
    </source>
</reference>
<feature type="region of interest" description="Disordered" evidence="1">
    <location>
        <begin position="466"/>
        <end position="494"/>
    </location>
</feature>
<evidence type="ECO:0000259" key="2">
    <source>
        <dbReference type="Pfam" id="PF09331"/>
    </source>
</evidence>
<dbReference type="InterPro" id="IPR015410">
    <property type="entry name" value="DUF1985"/>
</dbReference>
<comment type="caution">
    <text evidence="3">The sequence shown here is derived from an EMBL/GenBank/DDBJ whole genome shotgun (WGS) entry which is preliminary data.</text>
</comment>
<dbReference type="Proteomes" id="UP000886595">
    <property type="component" value="Unassembled WGS sequence"/>
</dbReference>
<evidence type="ECO:0000313" key="3">
    <source>
        <dbReference type="EMBL" id="KAG2299085.1"/>
    </source>
</evidence>
<dbReference type="OrthoDB" id="1114298at2759"/>
<feature type="compositionally biased region" description="Basic and acidic residues" evidence="1">
    <location>
        <begin position="301"/>
        <end position="321"/>
    </location>
</feature>
<dbReference type="Pfam" id="PF09331">
    <property type="entry name" value="DUF1985"/>
    <property type="match status" value="1"/>
</dbReference>
<organism evidence="3 4">
    <name type="scientific">Brassica carinata</name>
    <name type="common">Ethiopian mustard</name>
    <name type="synonym">Abyssinian cabbage</name>
    <dbReference type="NCBI Taxonomy" id="52824"/>
    <lineage>
        <taxon>Eukaryota</taxon>
        <taxon>Viridiplantae</taxon>
        <taxon>Streptophyta</taxon>
        <taxon>Embryophyta</taxon>
        <taxon>Tracheophyta</taxon>
        <taxon>Spermatophyta</taxon>
        <taxon>Magnoliopsida</taxon>
        <taxon>eudicotyledons</taxon>
        <taxon>Gunneridae</taxon>
        <taxon>Pentapetalae</taxon>
        <taxon>rosids</taxon>
        <taxon>malvids</taxon>
        <taxon>Brassicales</taxon>
        <taxon>Brassicaceae</taxon>
        <taxon>Brassiceae</taxon>
        <taxon>Brassica</taxon>
    </lineage>
</organism>